<dbReference type="GO" id="GO:0005886">
    <property type="term" value="C:plasma membrane"/>
    <property type="evidence" value="ECO:0007669"/>
    <property type="project" value="TreeGrafter"/>
</dbReference>
<feature type="transmembrane region" description="Helical" evidence="7">
    <location>
        <begin position="196"/>
        <end position="216"/>
    </location>
</feature>
<evidence type="ECO:0000313" key="9">
    <source>
        <dbReference type="EMBL" id="SMD37842.1"/>
    </source>
</evidence>
<keyword evidence="7" id="KW-0472">Membrane</keyword>
<dbReference type="GO" id="GO:0046872">
    <property type="term" value="F:metal ion binding"/>
    <property type="evidence" value="ECO:0007669"/>
    <property type="project" value="UniProtKB-KW"/>
</dbReference>
<evidence type="ECO:0000313" key="10">
    <source>
        <dbReference type="Proteomes" id="UP000192472"/>
    </source>
</evidence>
<evidence type="ECO:0000256" key="7">
    <source>
        <dbReference type="SAM" id="Phobius"/>
    </source>
</evidence>
<gene>
    <name evidence="9" type="ORF">SAMN04488029_3482</name>
</gene>
<dbReference type="EMBL" id="FWYF01000004">
    <property type="protein sequence ID" value="SMD37842.1"/>
    <property type="molecule type" value="Genomic_DNA"/>
</dbReference>
<feature type="transmembrane region" description="Helical" evidence="7">
    <location>
        <begin position="317"/>
        <end position="336"/>
    </location>
</feature>
<evidence type="ECO:0000256" key="1">
    <source>
        <dbReference type="ARBA" id="ARBA00022448"/>
    </source>
</evidence>
<evidence type="ECO:0000259" key="8">
    <source>
        <dbReference type="PROSITE" id="PS51379"/>
    </source>
</evidence>
<dbReference type="OrthoDB" id="9806398at2"/>
<feature type="transmembrane region" description="Helical" evidence="7">
    <location>
        <begin position="237"/>
        <end position="259"/>
    </location>
</feature>
<dbReference type="Pfam" id="PF12801">
    <property type="entry name" value="Fer4_5"/>
    <property type="match status" value="2"/>
</dbReference>
<name>A0A1W2GN32_REIFA</name>
<protein>
    <submittedName>
        <fullName evidence="9">Polyferredoxin</fullName>
    </submittedName>
</protein>
<evidence type="ECO:0000256" key="6">
    <source>
        <dbReference type="ARBA" id="ARBA00023014"/>
    </source>
</evidence>
<evidence type="ECO:0000256" key="2">
    <source>
        <dbReference type="ARBA" id="ARBA00022485"/>
    </source>
</evidence>
<feature type="transmembrane region" description="Helical" evidence="7">
    <location>
        <begin position="432"/>
        <end position="453"/>
    </location>
</feature>
<dbReference type="Gene3D" id="3.30.70.20">
    <property type="match status" value="1"/>
</dbReference>
<dbReference type="RefSeq" id="WP_084374122.1">
    <property type="nucleotide sequence ID" value="NZ_FWYF01000004.1"/>
</dbReference>
<keyword evidence="7" id="KW-1133">Transmembrane helix</keyword>
<dbReference type="Pfam" id="PF13187">
    <property type="entry name" value="Fer4_9"/>
    <property type="match status" value="1"/>
</dbReference>
<dbReference type="Proteomes" id="UP000192472">
    <property type="component" value="Unassembled WGS sequence"/>
</dbReference>
<keyword evidence="1" id="KW-0813">Transport</keyword>
<evidence type="ECO:0000256" key="5">
    <source>
        <dbReference type="ARBA" id="ARBA00023004"/>
    </source>
</evidence>
<sequence>MNYKLIQNIGLVVFLIGFGTFVMSFGSESYKLTEDTIDDQVENSAKSGLIKSFGEKELGEVYHHSFSYNLMLDGLFTEINKYQLERFGINDQKIDQILAINKVGAFSLEKTQLAFKTKDAITSFQWEAFQSFGGWLDGRTFENENEMRKSLLIVQDNMAKYGIVNQKGFNEYEIKDLKYSLTKGSSFGWVSQNKGLSLMLVYGLTLLGALLYILPNKKILGPPGIKNDGTFHSKTQNVGWIGILLGSFLILFYIVLYFYPEYMTSWILMVDPVSQWLKGDDAGRFFLYGFIYTLAILVMGVRMMIKYRHSRYQLWRTASVMFFQLAFAFLIPEILIRLNQPYFDFKNIWPLDYDFFFDNELNTLINHGGIGWFMLGWGIGLTLIGVPVMVYFFGKRWYCSWVCGCGGLAETAGDPFRQLSDKSLKAWKFERVSIHGVLVFAIVMTMAVLYTYWTGESEVLGVSSYQLRSIYGGWIGAGFAGVVGTGFYPLMGNRVWCRFGCPLAAYLGLVQRFKSRFRITTNGGQCISCGNCSTYCEMGIDVRWYAQRGENIVRSSCVGCGVCSAVCPRGVLNLENRADDNRFESAGLIGNNSFPEIKK</sequence>
<keyword evidence="2" id="KW-0004">4Fe-4S</keyword>
<dbReference type="InterPro" id="IPR051684">
    <property type="entry name" value="Electron_Trans/Redox"/>
</dbReference>
<dbReference type="PANTHER" id="PTHR30176:SF3">
    <property type="entry name" value="FERREDOXIN-TYPE PROTEIN NAPH"/>
    <property type="match status" value="1"/>
</dbReference>
<feature type="domain" description="4Fe-4S ferredoxin-type" evidence="8">
    <location>
        <begin position="548"/>
        <end position="577"/>
    </location>
</feature>
<feature type="domain" description="4Fe-4S ferredoxin-type" evidence="8">
    <location>
        <begin position="517"/>
        <end position="545"/>
    </location>
</feature>
<organism evidence="9 10">
    <name type="scientific">Reichenbachiella faecimaris</name>
    <dbReference type="NCBI Taxonomy" id="692418"/>
    <lineage>
        <taxon>Bacteria</taxon>
        <taxon>Pseudomonadati</taxon>
        <taxon>Bacteroidota</taxon>
        <taxon>Cytophagia</taxon>
        <taxon>Cytophagales</taxon>
        <taxon>Reichenbachiellaceae</taxon>
        <taxon>Reichenbachiella</taxon>
    </lineage>
</organism>
<accession>A0A1W2GN32</accession>
<keyword evidence="6" id="KW-0411">Iron-sulfur</keyword>
<keyword evidence="5" id="KW-0408">Iron</keyword>
<dbReference type="InterPro" id="IPR017896">
    <property type="entry name" value="4Fe4S_Fe-S-bd"/>
</dbReference>
<dbReference type="AlphaFoldDB" id="A0A1W2GN32"/>
<dbReference type="PROSITE" id="PS00198">
    <property type="entry name" value="4FE4S_FER_1"/>
    <property type="match status" value="1"/>
</dbReference>
<evidence type="ECO:0000256" key="4">
    <source>
        <dbReference type="ARBA" id="ARBA00022982"/>
    </source>
</evidence>
<evidence type="ECO:0000256" key="3">
    <source>
        <dbReference type="ARBA" id="ARBA00022723"/>
    </source>
</evidence>
<feature type="transmembrane region" description="Helical" evidence="7">
    <location>
        <begin position="5"/>
        <end position="25"/>
    </location>
</feature>
<dbReference type="PROSITE" id="PS51379">
    <property type="entry name" value="4FE4S_FER_2"/>
    <property type="match status" value="2"/>
</dbReference>
<dbReference type="SUPFAM" id="SSF54862">
    <property type="entry name" value="4Fe-4S ferredoxins"/>
    <property type="match status" value="1"/>
</dbReference>
<reference evidence="9 10" key="1">
    <citation type="submission" date="2017-04" db="EMBL/GenBank/DDBJ databases">
        <authorList>
            <person name="Afonso C.L."/>
            <person name="Miller P.J."/>
            <person name="Scott M.A."/>
            <person name="Spackman E."/>
            <person name="Goraichik I."/>
            <person name="Dimitrov K.M."/>
            <person name="Suarez D.L."/>
            <person name="Swayne D.E."/>
        </authorList>
    </citation>
    <scope>NUCLEOTIDE SEQUENCE [LARGE SCALE GENOMIC DNA]</scope>
    <source>
        <strain evidence="9 10">DSM 26133</strain>
    </source>
</reference>
<dbReference type="PANTHER" id="PTHR30176">
    <property type="entry name" value="FERREDOXIN-TYPE PROTEIN NAPH"/>
    <property type="match status" value="1"/>
</dbReference>
<proteinExistence type="predicted"/>
<keyword evidence="4" id="KW-0249">Electron transport</keyword>
<keyword evidence="7" id="KW-0812">Transmembrane</keyword>
<keyword evidence="3" id="KW-0479">Metal-binding</keyword>
<dbReference type="GO" id="GO:0051539">
    <property type="term" value="F:4 iron, 4 sulfur cluster binding"/>
    <property type="evidence" value="ECO:0007669"/>
    <property type="project" value="UniProtKB-KW"/>
</dbReference>
<dbReference type="STRING" id="692418.SAMN04488029_3482"/>
<feature type="transmembrane region" description="Helical" evidence="7">
    <location>
        <begin position="370"/>
        <end position="393"/>
    </location>
</feature>
<dbReference type="InterPro" id="IPR017900">
    <property type="entry name" value="4Fe4S_Fe_S_CS"/>
</dbReference>
<feature type="transmembrane region" description="Helical" evidence="7">
    <location>
        <begin position="285"/>
        <end position="305"/>
    </location>
</feature>
<keyword evidence="10" id="KW-1185">Reference proteome</keyword>
<feature type="transmembrane region" description="Helical" evidence="7">
    <location>
        <begin position="473"/>
        <end position="490"/>
    </location>
</feature>